<name>A0A1A0HDK2_9ASCO</name>
<dbReference type="EMBL" id="LXTC01000002">
    <property type="protein sequence ID" value="OBA22164.1"/>
    <property type="molecule type" value="Genomic_DNA"/>
</dbReference>
<gene>
    <name evidence="2" type="ORF">METBIDRAFT_31114</name>
</gene>
<evidence type="ECO:0000313" key="3">
    <source>
        <dbReference type="Proteomes" id="UP000092555"/>
    </source>
</evidence>
<dbReference type="STRING" id="869754.A0A1A0HDK2"/>
<dbReference type="GeneID" id="30028747"/>
<protein>
    <submittedName>
        <fullName evidence="2">Uncharacterized protein</fullName>
    </submittedName>
</protein>
<evidence type="ECO:0000313" key="2">
    <source>
        <dbReference type="EMBL" id="OBA22164.1"/>
    </source>
</evidence>
<evidence type="ECO:0000256" key="1">
    <source>
        <dbReference type="SAM" id="MobiDB-lite"/>
    </source>
</evidence>
<feature type="region of interest" description="Disordered" evidence="1">
    <location>
        <begin position="1"/>
        <end position="23"/>
    </location>
</feature>
<dbReference type="RefSeq" id="XP_018712660.1">
    <property type="nucleotide sequence ID" value="XM_018855771.1"/>
</dbReference>
<accession>A0A1A0HDK2</accession>
<comment type="caution">
    <text evidence="2">The sequence shown here is derived from an EMBL/GenBank/DDBJ whole genome shotgun (WGS) entry which is preliminary data.</text>
</comment>
<dbReference type="OrthoDB" id="3998161at2759"/>
<dbReference type="AlphaFoldDB" id="A0A1A0HDK2"/>
<proteinExistence type="predicted"/>
<keyword evidence="3" id="KW-1185">Reference proteome</keyword>
<organism evidence="2 3">
    <name type="scientific">Metschnikowia bicuspidata var. bicuspidata NRRL YB-4993</name>
    <dbReference type="NCBI Taxonomy" id="869754"/>
    <lineage>
        <taxon>Eukaryota</taxon>
        <taxon>Fungi</taxon>
        <taxon>Dikarya</taxon>
        <taxon>Ascomycota</taxon>
        <taxon>Saccharomycotina</taxon>
        <taxon>Pichiomycetes</taxon>
        <taxon>Metschnikowiaceae</taxon>
        <taxon>Metschnikowia</taxon>
    </lineage>
</organism>
<dbReference type="Proteomes" id="UP000092555">
    <property type="component" value="Unassembled WGS sequence"/>
</dbReference>
<sequence>MDTVNQKQPPGPQMRRGYYGDDHELFRQNSSLDLKYPFPQPHLFPPSLSVRGGPLKMPSSFPLDGNMGQDSQATDPRYVPQDFVLLARELEDKRYKNHYGFLGSQGQGTASLNNGINPPPGMNAFSNGAGATSFNVLNLPPAAAPVYAKTPGPDGLVAPIPPLHVQHEHSSKEDADMPETGENTIHSKCSRCKKDFVQRLSAPQDNGKGKSSEPKIFKLCFHCRDLQRQRSRRWQMKTKDKQGACRRCGSEIPVDQQRFVLCPQCRKSLRIRKANRAAQGRCVHCSGPISSLIIKDDSADGDSSEEPESRRSSEAGSFKVCQRCRENDKIRRNNLERMGNCNRCAKALDPDEQGRHKVCFTCRQKKKKQGGVPPFGAGDAPAGVQMHMSQGTQMLSGTQHMQQPPLLQPGQALHHASQMGSQNPGSHMHDMGQNVMVPSMNYVPMEQNTMLMHPGAGGYNGAGVSVPLQEMHMGYAQQMQPMVQGSGDMYKPPMTQLPLLQPHMDLGYQQFMGYPPVGRNGLHYSSNRM</sequence>
<reference evidence="2 3" key="1">
    <citation type="submission" date="2016-05" db="EMBL/GenBank/DDBJ databases">
        <title>Comparative genomics of biotechnologically important yeasts.</title>
        <authorList>
            <consortium name="DOE Joint Genome Institute"/>
            <person name="Riley R."/>
            <person name="Haridas S."/>
            <person name="Wolfe K.H."/>
            <person name="Lopes M.R."/>
            <person name="Hittinger C.T."/>
            <person name="Goker M."/>
            <person name="Salamov A."/>
            <person name="Wisecaver J."/>
            <person name="Long T.M."/>
            <person name="Aerts A.L."/>
            <person name="Barry K."/>
            <person name="Choi C."/>
            <person name="Clum A."/>
            <person name="Coughlan A.Y."/>
            <person name="Deshpande S."/>
            <person name="Douglass A.P."/>
            <person name="Hanson S.J."/>
            <person name="Klenk H.-P."/>
            <person name="LaButti K."/>
            <person name="Lapidus A."/>
            <person name="Lindquist E."/>
            <person name="Lipzen A."/>
            <person name="Meier-kolthoff J.P."/>
            <person name="Ohm R.A."/>
            <person name="Otillar R.P."/>
            <person name="Pangilinan J."/>
            <person name="Peng Y."/>
            <person name="Rokas A."/>
            <person name="Rosa C.A."/>
            <person name="Scheuner C."/>
            <person name="Sibirny A.A."/>
            <person name="Slot J.C."/>
            <person name="Stielow J.B."/>
            <person name="Sun H."/>
            <person name="Kurtzman C.P."/>
            <person name="Blackwell M."/>
            <person name="Grigoriev I.V."/>
            <person name="Jeffries T.W."/>
        </authorList>
    </citation>
    <scope>NUCLEOTIDE SEQUENCE [LARGE SCALE GENOMIC DNA]</scope>
    <source>
        <strain evidence="2 3">NRRL YB-4993</strain>
    </source>
</reference>